<dbReference type="PANTHER" id="PTHR44757:SF2">
    <property type="entry name" value="BIOFILM ARCHITECTURE MAINTENANCE PROTEIN MBAA"/>
    <property type="match status" value="1"/>
</dbReference>
<comment type="caution">
    <text evidence="9">The sequence shown here is derived from an EMBL/GenBank/DDBJ whole genome shotgun (WGS) entry which is preliminary data.</text>
</comment>
<sequence length="619" mass="65072">MIARLQQGRTGEPDRTARPDAPVRGGGVRLAVTTALLVTLLTALMPVLADTQDLSEVVWWPAAGAALGLAARRPARRWWCVAGTLVGSVLACQVVPVQGIETPIFASAQALQCGVGAALISALGRGESARLRRGRDAWRFTAGAGAGVAAATLLVQTADRSDGGPYALAQLLGILLVAPLLLLPPSSWTQHPADGRRSRAAASEWALVLLLSATVSGTVFWNHSRGPWAFLVIVPILWGAARLGVGRALSCQLVVAVVATTGTALGRGPYGSGVQGSLALQALLFVSGAVALVMSLVVRSRERATVTAERREEVFRRTFDDALLGVALLRLRPDGSAVVARVNERLQSMLGTDVAVGSDWAEQVHPDHREVFVEAVAEMALEVGEGRQAHWHAELQHGDGEVWLELAAAAWPTPGDDGRPGEVGAVVQVADVTQRRLVQRRLREAALHDPLTGLPNRTLLEDRLRHALSAAARSGDQVALLYCDLDDFKPVNDTGGHAAGDHVLIDVADRLTAAVRPGDTVARLGGDEFAVVCPGLPDEAAAADVAERVVAAMQDPFPVAGWEFRVGISVGLAMADASQDATRVLQQADQAMYAAKGSGKGRVRSAPSPRTIDLRTAGA</sequence>
<dbReference type="NCBIfam" id="TIGR00254">
    <property type="entry name" value="GGDEF"/>
    <property type="match status" value="1"/>
</dbReference>
<dbReference type="SMART" id="SM00267">
    <property type="entry name" value="GGDEF"/>
    <property type="match status" value="1"/>
</dbReference>
<dbReference type="EC" id="2.7.7.65" evidence="9"/>
<feature type="domain" description="GGDEF" evidence="8">
    <location>
        <begin position="476"/>
        <end position="608"/>
    </location>
</feature>
<keyword evidence="5 7" id="KW-0472">Membrane</keyword>
<dbReference type="PANTHER" id="PTHR44757">
    <property type="entry name" value="DIGUANYLATE CYCLASE DGCP"/>
    <property type="match status" value="1"/>
</dbReference>
<dbReference type="Pfam" id="PF00990">
    <property type="entry name" value="GGDEF"/>
    <property type="match status" value="1"/>
</dbReference>
<evidence type="ECO:0000256" key="3">
    <source>
        <dbReference type="ARBA" id="ARBA00022692"/>
    </source>
</evidence>
<feature type="transmembrane region" description="Helical" evidence="7">
    <location>
        <begin position="28"/>
        <end position="48"/>
    </location>
</feature>
<dbReference type="InterPro" id="IPR029787">
    <property type="entry name" value="Nucleotide_cyclase"/>
</dbReference>
<keyword evidence="4 7" id="KW-1133">Transmembrane helix</keyword>
<dbReference type="Gene3D" id="3.30.70.270">
    <property type="match status" value="1"/>
</dbReference>
<evidence type="ECO:0000256" key="1">
    <source>
        <dbReference type="ARBA" id="ARBA00004651"/>
    </source>
</evidence>
<dbReference type="CDD" id="cd01949">
    <property type="entry name" value="GGDEF"/>
    <property type="match status" value="1"/>
</dbReference>
<dbReference type="InterPro" id="IPR000160">
    <property type="entry name" value="GGDEF_dom"/>
</dbReference>
<feature type="transmembrane region" description="Helical" evidence="7">
    <location>
        <begin position="78"/>
        <end position="98"/>
    </location>
</feature>
<dbReference type="SUPFAM" id="SSF55785">
    <property type="entry name" value="PYP-like sensor domain (PAS domain)"/>
    <property type="match status" value="1"/>
</dbReference>
<evidence type="ECO:0000313" key="10">
    <source>
        <dbReference type="Proteomes" id="UP001555826"/>
    </source>
</evidence>
<keyword evidence="9" id="KW-0548">Nucleotidyltransferase</keyword>
<feature type="transmembrane region" description="Helical" evidence="7">
    <location>
        <begin position="136"/>
        <end position="155"/>
    </location>
</feature>
<gene>
    <name evidence="9" type="ORF">AB1207_09690</name>
</gene>
<comment type="subcellular location">
    <subcellularLocation>
        <location evidence="1">Cell membrane</location>
        <topology evidence="1">Multi-pass membrane protein</topology>
    </subcellularLocation>
</comment>
<keyword evidence="10" id="KW-1185">Reference proteome</keyword>
<dbReference type="GO" id="GO:0052621">
    <property type="term" value="F:diguanylate cyclase activity"/>
    <property type="evidence" value="ECO:0007669"/>
    <property type="project" value="UniProtKB-EC"/>
</dbReference>
<feature type="transmembrane region" description="Helical" evidence="7">
    <location>
        <begin position="167"/>
        <end position="184"/>
    </location>
</feature>
<dbReference type="RefSeq" id="WP_367637918.1">
    <property type="nucleotide sequence ID" value="NZ_JBFNQN010000006.1"/>
</dbReference>
<dbReference type="Proteomes" id="UP001555826">
    <property type="component" value="Unassembled WGS sequence"/>
</dbReference>
<dbReference type="Gene3D" id="3.30.450.20">
    <property type="entry name" value="PAS domain"/>
    <property type="match status" value="1"/>
</dbReference>
<protein>
    <submittedName>
        <fullName evidence="9">Diguanylate cyclase</fullName>
        <ecNumber evidence="9">2.7.7.65</ecNumber>
    </submittedName>
</protein>
<dbReference type="EMBL" id="JBFNQN010000006">
    <property type="protein sequence ID" value="MEW9265019.1"/>
    <property type="molecule type" value="Genomic_DNA"/>
</dbReference>
<feature type="transmembrane region" description="Helical" evidence="7">
    <location>
        <begin position="252"/>
        <end position="270"/>
    </location>
</feature>
<dbReference type="PROSITE" id="PS50887">
    <property type="entry name" value="GGDEF"/>
    <property type="match status" value="1"/>
</dbReference>
<organism evidence="9 10">
    <name type="scientific">Kineococcus endophyticus</name>
    <dbReference type="NCBI Taxonomy" id="1181883"/>
    <lineage>
        <taxon>Bacteria</taxon>
        <taxon>Bacillati</taxon>
        <taxon>Actinomycetota</taxon>
        <taxon>Actinomycetes</taxon>
        <taxon>Kineosporiales</taxon>
        <taxon>Kineosporiaceae</taxon>
        <taxon>Kineococcus</taxon>
    </lineage>
</organism>
<accession>A0ABV3P5X3</accession>
<dbReference type="InterPro" id="IPR035965">
    <property type="entry name" value="PAS-like_dom_sf"/>
</dbReference>
<feature type="transmembrane region" description="Helical" evidence="7">
    <location>
        <begin position="104"/>
        <end position="124"/>
    </location>
</feature>
<evidence type="ECO:0000256" key="2">
    <source>
        <dbReference type="ARBA" id="ARBA00022475"/>
    </source>
</evidence>
<evidence type="ECO:0000256" key="5">
    <source>
        <dbReference type="ARBA" id="ARBA00023136"/>
    </source>
</evidence>
<dbReference type="InterPro" id="IPR043128">
    <property type="entry name" value="Rev_trsase/Diguanyl_cyclase"/>
</dbReference>
<evidence type="ECO:0000256" key="7">
    <source>
        <dbReference type="SAM" id="Phobius"/>
    </source>
</evidence>
<reference evidence="9 10" key="1">
    <citation type="submission" date="2024-07" db="EMBL/GenBank/DDBJ databases">
        <authorList>
            <person name="Thanompreechachai J."/>
            <person name="Duangmal K."/>
        </authorList>
    </citation>
    <scope>NUCLEOTIDE SEQUENCE [LARGE SCALE GENOMIC DNA]</scope>
    <source>
        <strain evidence="9 10">KCTC 19886</strain>
    </source>
</reference>
<feature type="transmembrane region" description="Helical" evidence="7">
    <location>
        <begin position="276"/>
        <end position="298"/>
    </location>
</feature>
<evidence type="ECO:0000259" key="8">
    <source>
        <dbReference type="PROSITE" id="PS50887"/>
    </source>
</evidence>
<dbReference type="InterPro" id="IPR007895">
    <property type="entry name" value="MASE1"/>
</dbReference>
<dbReference type="SUPFAM" id="SSF55073">
    <property type="entry name" value="Nucleotide cyclase"/>
    <property type="match status" value="1"/>
</dbReference>
<keyword evidence="2" id="KW-1003">Cell membrane</keyword>
<evidence type="ECO:0000256" key="6">
    <source>
        <dbReference type="SAM" id="MobiDB-lite"/>
    </source>
</evidence>
<evidence type="ECO:0000256" key="4">
    <source>
        <dbReference type="ARBA" id="ARBA00022989"/>
    </source>
</evidence>
<keyword evidence="3 7" id="KW-0812">Transmembrane</keyword>
<name>A0ABV3P5X3_9ACTN</name>
<feature type="transmembrane region" description="Helical" evidence="7">
    <location>
        <begin position="54"/>
        <end position="71"/>
    </location>
</feature>
<feature type="region of interest" description="Disordered" evidence="6">
    <location>
        <begin position="596"/>
        <end position="619"/>
    </location>
</feature>
<feature type="transmembrane region" description="Helical" evidence="7">
    <location>
        <begin position="205"/>
        <end position="222"/>
    </location>
</feature>
<feature type="region of interest" description="Disordered" evidence="6">
    <location>
        <begin position="1"/>
        <end position="23"/>
    </location>
</feature>
<proteinExistence type="predicted"/>
<feature type="transmembrane region" description="Helical" evidence="7">
    <location>
        <begin position="228"/>
        <end position="245"/>
    </location>
</feature>
<keyword evidence="9" id="KW-0808">Transferase</keyword>
<evidence type="ECO:0000313" key="9">
    <source>
        <dbReference type="EMBL" id="MEW9265019.1"/>
    </source>
</evidence>
<dbReference type="Pfam" id="PF05231">
    <property type="entry name" value="MASE1"/>
    <property type="match status" value="1"/>
</dbReference>
<dbReference type="InterPro" id="IPR052155">
    <property type="entry name" value="Biofilm_reg_signaling"/>
</dbReference>